<protein>
    <submittedName>
        <fullName evidence="1">Uncharacterized protein</fullName>
    </submittedName>
</protein>
<comment type="caution">
    <text evidence="1">The sequence shown here is derived from an EMBL/GenBank/DDBJ whole genome shotgun (WGS) entry which is preliminary data.</text>
</comment>
<dbReference type="EMBL" id="CABITT030000003">
    <property type="protein sequence ID" value="VVA96369.1"/>
    <property type="molecule type" value="Genomic_DNA"/>
</dbReference>
<accession>A0A565B684</accession>
<evidence type="ECO:0000313" key="1">
    <source>
        <dbReference type="EMBL" id="VVA96369.1"/>
    </source>
</evidence>
<keyword evidence="2" id="KW-1185">Reference proteome</keyword>
<organism evidence="1 2">
    <name type="scientific">Arabis nemorensis</name>
    <dbReference type="NCBI Taxonomy" id="586526"/>
    <lineage>
        <taxon>Eukaryota</taxon>
        <taxon>Viridiplantae</taxon>
        <taxon>Streptophyta</taxon>
        <taxon>Embryophyta</taxon>
        <taxon>Tracheophyta</taxon>
        <taxon>Spermatophyta</taxon>
        <taxon>Magnoliopsida</taxon>
        <taxon>eudicotyledons</taxon>
        <taxon>Gunneridae</taxon>
        <taxon>Pentapetalae</taxon>
        <taxon>rosids</taxon>
        <taxon>malvids</taxon>
        <taxon>Brassicales</taxon>
        <taxon>Brassicaceae</taxon>
        <taxon>Arabideae</taxon>
        <taxon>Arabis</taxon>
    </lineage>
</organism>
<evidence type="ECO:0000313" key="2">
    <source>
        <dbReference type="Proteomes" id="UP000489600"/>
    </source>
</evidence>
<proteinExistence type="predicted"/>
<name>A0A565B684_9BRAS</name>
<gene>
    <name evidence="1" type="ORF">ANE_LOCUS6814</name>
</gene>
<dbReference type="Gene3D" id="1.25.40.570">
    <property type="match status" value="1"/>
</dbReference>
<reference evidence="1" key="1">
    <citation type="submission" date="2019-07" db="EMBL/GenBank/DDBJ databases">
        <authorList>
            <person name="Dittberner H."/>
        </authorList>
    </citation>
    <scope>NUCLEOTIDE SEQUENCE [LARGE SCALE GENOMIC DNA]</scope>
</reference>
<sequence length="251" mass="29566">MSNIPLFDFQEYISRYSGRPQLLRIEHMLKHQLLDEDDKLEALRFLFDRLKWDRWAYRTDTKFLTFVSNEISGRLGASYSADSEMLKKMELDYNDTLDNKTRLLRYTTLYAKEERENARNNAREENPKKQADKELAAHNLGEFEYNSGKIWEAYEALRQIPYTLLLMIVALECRYFEDLCSLAVQPVINTPECPHNQNEMDFKLICIRSLAHLGRGYGLATDHYYSAACLFANLIKFNMRWLNSTFGLLEP</sequence>
<dbReference type="AlphaFoldDB" id="A0A565B684"/>
<dbReference type="OrthoDB" id="10509846at2759"/>
<dbReference type="Proteomes" id="UP000489600">
    <property type="component" value="Unassembled WGS sequence"/>
</dbReference>